<comment type="caution">
    <text evidence="1">The sequence shown here is derived from an EMBL/GenBank/DDBJ whole genome shotgun (WGS) entry which is preliminary data.</text>
</comment>
<proteinExistence type="predicted"/>
<sequence length="38" mass="3920">MTTPSAFRTTADVTDATAGLLYARDQGRDAAHGAALLI</sequence>
<gene>
    <name evidence="1" type="ORF">AFCDBAGC_5103</name>
</gene>
<keyword evidence="2" id="KW-1185">Reference proteome</keyword>
<dbReference type="Proteomes" id="UP001055117">
    <property type="component" value="Unassembled WGS sequence"/>
</dbReference>
<protein>
    <submittedName>
        <fullName evidence="1">Uncharacterized protein</fullName>
    </submittedName>
</protein>
<name>A0ABQ4QPN0_9HYPH</name>
<dbReference type="EMBL" id="BPQG01000129">
    <property type="protein sequence ID" value="GJD47217.1"/>
    <property type="molecule type" value="Genomic_DNA"/>
</dbReference>
<organism evidence="1 2">
    <name type="scientific">Methylobacterium cerastii</name>
    <dbReference type="NCBI Taxonomy" id="932741"/>
    <lineage>
        <taxon>Bacteria</taxon>
        <taxon>Pseudomonadati</taxon>
        <taxon>Pseudomonadota</taxon>
        <taxon>Alphaproteobacteria</taxon>
        <taxon>Hyphomicrobiales</taxon>
        <taxon>Methylobacteriaceae</taxon>
        <taxon>Methylobacterium</taxon>
    </lineage>
</organism>
<accession>A0ABQ4QPN0</accession>
<evidence type="ECO:0000313" key="2">
    <source>
        <dbReference type="Proteomes" id="UP001055117"/>
    </source>
</evidence>
<evidence type="ECO:0000313" key="1">
    <source>
        <dbReference type="EMBL" id="GJD47217.1"/>
    </source>
</evidence>
<reference evidence="1 2" key="1">
    <citation type="journal article" date="2021" name="Front. Microbiol.">
        <title>Comprehensive Comparative Genomics and Phenotyping of Methylobacterium Species.</title>
        <authorList>
            <person name="Alessa O."/>
            <person name="Ogura Y."/>
            <person name="Fujitani Y."/>
            <person name="Takami H."/>
            <person name="Hayashi T."/>
            <person name="Sahin N."/>
            <person name="Tani A."/>
        </authorList>
    </citation>
    <scope>NUCLEOTIDE SEQUENCE [LARGE SCALE GENOMIC DNA]</scope>
    <source>
        <strain evidence="1 2">DSM 23679</strain>
    </source>
</reference>